<evidence type="ECO:0000256" key="5">
    <source>
        <dbReference type="PROSITE-ProRule" id="PRU00169"/>
    </source>
</evidence>
<dbReference type="AlphaFoldDB" id="A0A9W6CXL8"/>
<dbReference type="InterPro" id="IPR001789">
    <property type="entry name" value="Sig_transdc_resp-reg_receiver"/>
</dbReference>
<proteinExistence type="predicted"/>
<dbReference type="GO" id="GO:0006355">
    <property type="term" value="P:regulation of DNA-templated transcription"/>
    <property type="evidence" value="ECO:0007669"/>
    <property type="project" value="InterPro"/>
</dbReference>
<dbReference type="InterPro" id="IPR016032">
    <property type="entry name" value="Sig_transdc_resp-reg_C-effctor"/>
</dbReference>
<dbReference type="InterPro" id="IPR011006">
    <property type="entry name" value="CheY-like_superfamily"/>
</dbReference>
<evidence type="ECO:0000259" key="6">
    <source>
        <dbReference type="PROSITE" id="PS50043"/>
    </source>
</evidence>
<organism evidence="8 9">
    <name type="scientific">Desulforhabdus amnigena</name>
    <dbReference type="NCBI Taxonomy" id="40218"/>
    <lineage>
        <taxon>Bacteria</taxon>
        <taxon>Pseudomonadati</taxon>
        <taxon>Thermodesulfobacteriota</taxon>
        <taxon>Syntrophobacteria</taxon>
        <taxon>Syntrophobacterales</taxon>
        <taxon>Syntrophobacteraceae</taxon>
        <taxon>Desulforhabdus</taxon>
    </lineage>
</organism>
<dbReference type="Pfam" id="PF00196">
    <property type="entry name" value="GerE"/>
    <property type="match status" value="1"/>
</dbReference>
<evidence type="ECO:0000256" key="2">
    <source>
        <dbReference type="ARBA" id="ARBA00023015"/>
    </source>
</evidence>
<dbReference type="PRINTS" id="PR00038">
    <property type="entry name" value="HTHLUXR"/>
</dbReference>
<dbReference type="PROSITE" id="PS50043">
    <property type="entry name" value="HTH_LUXR_2"/>
    <property type="match status" value="1"/>
</dbReference>
<evidence type="ECO:0000256" key="1">
    <source>
        <dbReference type="ARBA" id="ARBA00022553"/>
    </source>
</evidence>
<accession>A0A9W6CXL8</accession>
<dbReference type="SUPFAM" id="SSF52172">
    <property type="entry name" value="CheY-like"/>
    <property type="match status" value="1"/>
</dbReference>
<dbReference type="GO" id="GO:0000160">
    <property type="term" value="P:phosphorelay signal transduction system"/>
    <property type="evidence" value="ECO:0007669"/>
    <property type="project" value="InterPro"/>
</dbReference>
<evidence type="ECO:0000256" key="4">
    <source>
        <dbReference type="ARBA" id="ARBA00023163"/>
    </source>
</evidence>
<reference evidence="8" key="1">
    <citation type="submission" date="2022-12" db="EMBL/GenBank/DDBJ databases">
        <title>Reference genome sequencing for broad-spectrum identification of bacterial and archaeal isolates by mass spectrometry.</title>
        <authorList>
            <person name="Sekiguchi Y."/>
            <person name="Tourlousse D.M."/>
        </authorList>
    </citation>
    <scope>NUCLEOTIDE SEQUENCE</scope>
    <source>
        <strain evidence="8">ASRB1</strain>
    </source>
</reference>
<dbReference type="PANTHER" id="PTHR43214:SF41">
    <property type="entry name" value="NITRATE_NITRITE RESPONSE REGULATOR PROTEIN NARP"/>
    <property type="match status" value="1"/>
</dbReference>
<dbReference type="InterPro" id="IPR039420">
    <property type="entry name" value="WalR-like"/>
</dbReference>
<dbReference type="PROSITE" id="PS50110">
    <property type="entry name" value="RESPONSE_REGULATORY"/>
    <property type="match status" value="1"/>
</dbReference>
<keyword evidence="3 8" id="KW-0238">DNA-binding</keyword>
<gene>
    <name evidence="8" type="ORF">DAMNIGENAA_11390</name>
</gene>
<dbReference type="RefSeq" id="WP_281792864.1">
    <property type="nucleotide sequence ID" value="NZ_BSDR01000001.1"/>
</dbReference>
<evidence type="ECO:0000259" key="7">
    <source>
        <dbReference type="PROSITE" id="PS50110"/>
    </source>
</evidence>
<feature type="domain" description="Response regulatory" evidence="7">
    <location>
        <begin position="5"/>
        <end position="121"/>
    </location>
</feature>
<dbReference type="PANTHER" id="PTHR43214">
    <property type="entry name" value="TWO-COMPONENT RESPONSE REGULATOR"/>
    <property type="match status" value="1"/>
</dbReference>
<feature type="modified residue" description="4-aspartylphosphate" evidence="5">
    <location>
        <position position="56"/>
    </location>
</feature>
<dbReference type="Gene3D" id="3.40.50.2300">
    <property type="match status" value="1"/>
</dbReference>
<name>A0A9W6CXL8_9BACT</name>
<dbReference type="CDD" id="cd06170">
    <property type="entry name" value="LuxR_C_like"/>
    <property type="match status" value="1"/>
</dbReference>
<dbReference type="InterPro" id="IPR058245">
    <property type="entry name" value="NreC/VraR/RcsB-like_REC"/>
</dbReference>
<feature type="domain" description="HTH luxR-type" evidence="6">
    <location>
        <begin position="148"/>
        <end position="213"/>
    </location>
</feature>
<sequence>MRPYLVILADDHMMFRDGVRRIIEETSDIKVIGEVKDGFELLKFLKKSPPDMIILDISMPNLRGIEATREIKKNHPLVKVLILTMHKDKEYLYYALAEGADGYILKEDTDTELLAAIKSIRNGNVYISPLLSSQMSQLITQSSRGSEPEPLTESLTTREREVLKLIAEAKSSKEIADLLCVSVRTVQHHRSNIMKKLNVKKSTDLVKYAIRKGYTLLGI</sequence>
<dbReference type="InterPro" id="IPR000792">
    <property type="entry name" value="Tscrpt_reg_LuxR_C"/>
</dbReference>
<protein>
    <submittedName>
        <fullName evidence="8">DNA-binding response regulator</fullName>
    </submittedName>
</protein>
<dbReference type="Pfam" id="PF00072">
    <property type="entry name" value="Response_reg"/>
    <property type="match status" value="1"/>
</dbReference>
<dbReference type="Proteomes" id="UP001144372">
    <property type="component" value="Unassembled WGS sequence"/>
</dbReference>
<dbReference type="SUPFAM" id="SSF46894">
    <property type="entry name" value="C-terminal effector domain of the bipartite response regulators"/>
    <property type="match status" value="1"/>
</dbReference>
<dbReference type="SMART" id="SM00421">
    <property type="entry name" value="HTH_LUXR"/>
    <property type="match status" value="1"/>
</dbReference>
<comment type="caution">
    <text evidence="8">The sequence shown here is derived from an EMBL/GenBank/DDBJ whole genome shotgun (WGS) entry which is preliminary data.</text>
</comment>
<dbReference type="SMART" id="SM00448">
    <property type="entry name" value="REC"/>
    <property type="match status" value="1"/>
</dbReference>
<evidence type="ECO:0000313" key="8">
    <source>
        <dbReference type="EMBL" id="GLI33706.1"/>
    </source>
</evidence>
<keyword evidence="9" id="KW-1185">Reference proteome</keyword>
<keyword evidence="2" id="KW-0805">Transcription regulation</keyword>
<dbReference type="GO" id="GO:0003677">
    <property type="term" value="F:DNA binding"/>
    <property type="evidence" value="ECO:0007669"/>
    <property type="project" value="UniProtKB-KW"/>
</dbReference>
<keyword evidence="1 5" id="KW-0597">Phosphoprotein</keyword>
<evidence type="ECO:0000313" key="9">
    <source>
        <dbReference type="Proteomes" id="UP001144372"/>
    </source>
</evidence>
<keyword evidence="4" id="KW-0804">Transcription</keyword>
<dbReference type="CDD" id="cd17535">
    <property type="entry name" value="REC_NarL-like"/>
    <property type="match status" value="1"/>
</dbReference>
<evidence type="ECO:0000256" key="3">
    <source>
        <dbReference type="ARBA" id="ARBA00023125"/>
    </source>
</evidence>
<dbReference type="EMBL" id="BSDR01000001">
    <property type="protein sequence ID" value="GLI33706.1"/>
    <property type="molecule type" value="Genomic_DNA"/>
</dbReference>